<evidence type="ECO:0000256" key="1">
    <source>
        <dbReference type="SAM" id="MobiDB-lite"/>
    </source>
</evidence>
<dbReference type="InterPro" id="IPR039875">
    <property type="entry name" value="LENG1-like"/>
</dbReference>
<protein>
    <recommendedName>
        <fullName evidence="4">CBF1-interacting co-repressor CIR N-terminal domain-containing protein</fullName>
    </recommendedName>
</protein>
<evidence type="ECO:0008006" key="4">
    <source>
        <dbReference type="Google" id="ProtNLM"/>
    </source>
</evidence>
<name>A0A0M0JHT7_9EUKA</name>
<proteinExistence type="predicted"/>
<evidence type="ECO:0000313" key="3">
    <source>
        <dbReference type="Proteomes" id="UP000037460"/>
    </source>
</evidence>
<dbReference type="OrthoDB" id="431068at2759"/>
<organism evidence="2 3">
    <name type="scientific">Chrysochromulina tobinii</name>
    <dbReference type="NCBI Taxonomy" id="1460289"/>
    <lineage>
        <taxon>Eukaryota</taxon>
        <taxon>Haptista</taxon>
        <taxon>Haptophyta</taxon>
        <taxon>Prymnesiophyceae</taxon>
        <taxon>Prymnesiales</taxon>
        <taxon>Chrysochromulinaceae</taxon>
        <taxon>Chrysochromulina</taxon>
    </lineage>
</organism>
<dbReference type="Proteomes" id="UP000037460">
    <property type="component" value="Unassembled WGS sequence"/>
</dbReference>
<dbReference type="PANTHER" id="PTHR22093">
    <property type="entry name" value="LEUKOCYTE RECEPTOR CLUSTER LRC MEMBER 1"/>
    <property type="match status" value="1"/>
</dbReference>
<dbReference type="PANTHER" id="PTHR22093:SF0">
    <property type="entry name" value="LEUKOCYTE RECEPTOR CLUSTER MEMBER 1"/>
    <property type="match status" value="1"/>
</dbReference>
<feature type="region of interest" description="Disordered" evidence="1">
    <location>
        <begin position="122"/>
        <end position="142"/>
    </location>
</feature>
<comment type="caution">
    <text evidence="2">The sequence shown here is derived from an EMBL/GenBank/DDBJ whole genome shotgun (WGS) entry which is preliminary data.</text>
</comment>
<dbReference type="EMBL" id="JWZX01002914">
    <property type="protein sequence ID" value="KOO25902.1"/>
    <property type="molecule type" value="Genomic_DNA"/>
</dbReference>
<accession>A0A0M0JHT7</accession>
<evidence type="ECO:0000313" key="2">
    <source>
        <dbReference type="EMBL" id="KOO25902.1"/>
    </source>
</evidence>
<sequence>MGGHGGLNILPQKSWHVWNRANRERVARDEAEAAQQAADEEFNAAAERAGLNLMKLRARVTGEAGPSTTDRHVATAGAGHVNFFADAEAAELLAQRDAAAKRKEAQEISRIMPDLDLSKSAREPKPWYAMPPRERAGDDAAPAGSGVVDAAVLWLPAPAIIPEGLQLLPMPVRLRL</sequence>
<keyword evidence="3" id="KW-1185">Reference proteome</keyword>
<reference evidence="3" key="1">
    <citation type="journal article" date="2015" name="PLoS Genet.">
        <title>Genome Sequence and Transcriptome Analyses of Chrysochromulina tobin: Metabolic Tools for Enhanced Algal Fitness in the Prominent Order Prymnesiales (Haptophyceae).</title>
        <authorList>
            <person name="Hovde B.T."/>
            <person name="Deodato C.R."/>
            <person name="Hunsperger H.M."/>
            <person name="Ryken S.A."/>
            <person name="Yost W."/>
            <person name="Jha R.K."/>
            <person name="Patterson J."/>
            <person name="Monnat R.J. Jr."/>
            <person name="Barlow S.B."/>
            <person name="Starkenburg S.R."/>
            <person name="Cattolico R.A."/>
        </authorList>
    </citation>
    <scope>NUCLEOTIDE SEQUENCE</scope>
    <source>
        <strain evidence="3">CCMP291</strain>
    </source>
</reference>
<dbReference type="AlphaFoldDB" id="A0A0M0JHT7"/>
<gene>
    <name evidence="2" type="ORF">Ctob_011231</name>
</gene>